<evidence type="ECO:0000313" key="1">
    <source>
        <dbReference type="EMBL" id="ODO01818.1"/>
    </source>
</evidence>
<reference evidence="1 2" key="1">
    <citation type="submission" date="2016-06" db="EMBL/GenBank/DDBJ databases">
        <title>Evolution of pathogenesis and genome organization in the Tremellales.</title>
        <authorList>
            <person name="Cuomo C."/>
            <person name="Litvintseva A."/>
            <person name="Heitman J."/>
            <person name="Chen Y."/>
            <person name="Sun S."/>
            <person name="Springer D."/>
            <person name="Dromer F."/>
            <person name="Young S."/>
            <person name="Zeng Q."/>
            <person name="Chapman S."/>
            <person name="Gujja S."/>
            <person name="Saif S."/>
            <person name="Birren B."/>
        </authorList>
    </citation>
    <scope>NUCLEOTIDE SEQUENCE [LARGE SCALE GENOMIC DNA]</scope>
    <source>
        <strain evidence="1 2">CBS 7118</strain>
    </source>
</reference>
<protein>
    <submittedName>
        <fullName evidence="1">Uncharacterized protein</fullName>
    </submittedName>
</protein>
<organism evidence="1 2">
    <name type="scientific">Cryptococcus wingfieldii CBS 7118</name>
    <dbReference type="NCBI Taxonomy" id="1295528"/>
    <lineage>
        <taxon>Eukaryota</taxon>
        <taxon>Fungi</taxon>
        <taxon>Dikarya</taxon>
        <taxon>Basidiomycota</taxon>
        <taxon>Agaricomycotina</taxon>
        <taxon>Tremellomycetes</taxon>
        <taxon>Tremellales</taxon>
        <taxon>Cryptococcaceae</taxon>
        <taxon>Cryptococcus</taxon>
    </lineage>
</organism>
<dbReference type="GeneID" id="30191758"/>
<dbReference type="RefSeq" id="XP_019033070.1">
    <property type="nucleotide sequence ID" value="XM_019174691.1"/>
</dbReference>
<dbReference type="OrthoDB" id="10376201at2759"/>
<keyword evidence="2" id="KW-1185">Reference proteome</keyword>
<gene>
    <name evidence="1" type="ORF">L198_02545</name>
</gene>
<name>A0A1E3JLT8_9TREE</name>
<sequence>MYSAGKATWYGGDDKTQTIWEESTQIVERFMETIDASVQASGHAIPTFPKSHDSVVTTLAHWVKSATDHEIEQGEHNKEGWTEDDALTNVELTAEKIEVSEATGEVLVHNAKVHGDEWTVIVEDELIELPVE</sequence>
<accession>A0A1E3JLT8</accession>
<dbReference type="EMBL" id="AWGH01000006">
    <property type="protein sequence ID" value="ODO01818.1"/>
    <property type="molecule type" value="Genomic_DNA"/>
</dbReference>
<dbReference type="AlphaFoldDB" id="A0A1E3JLT8"/>
<evidence type="ECO:0000313" key="2">
    <source>
        <dbReference type="Proteomes" id="UP000094819"/>
    </source>
</evidence>
<proteinExistence type="predicted"/>
<dbReference type="Proteomes" id="UP000094819">
    <property type="component" value="Unassembled WGS sequence"/>
</dbReference>
<comment type="caution">
    <text evidence="1">The sequence shown here is derived from an EMBL/GenBank/DDBJ whole genome shotgun (WGS) entry which is preliminary data.</text>
</comment>